<keyword evidence="1" id="KW-0472">Membrane</keyword>
<dbReference type="EMBL" id="CP027226">
    <property type="protein sequence ID" value="AVM42101.1"/>
    <property type="molecule type" value="Genomic_DNA"/>
</dbReference>
<keyword evidence="1" id="KW-1133">Transmembrane helix</keyword>
<feature type="transmembrane region" description="Helical" evidence="1">
    <location>
        <begin position="12"/>
        <end position="33"/>
    </location>
</feature>
<gene>
    <name evidence="2" type="ORF">C5Q98_02125</name>
</gene>
<dbReference type="NCBIfam" id="TIGR01906">
    <property type="entry name" value="integ_TIGR01906"/>
    <property type="match status" value="1"/>
</dbReference>
<dbReference type="OrthoDB" id="9813051at2"/>
<evidence type="ECO:0000256" key="1">
    <source>
        <dbReference type="SAM" id="Phobius"/>
    </source>
</evidence>
<accession>A0A2S0KM46</accession>
<evidence type="ECO:0000313" key="2">
    <source>
        <dbReference type="EMBL" id="AVM42101.1"/>
    </source>
</evidence>
<proteinExistence type="predicted"/>
<protein>
    <submittedName>
        <fullName evidence="2">TIGR01906 family membrane protein</fullName>
    </submittedName>
</protein>
<feature type="transmembrane region" description="Helical" evidence="1">
    <location>
        <begin position="181"/>
        <end position="206"/>
    </location>
</feature>
<evidence type="ECO:0000313" key="3">
    <source>
        <dbReference type="Proteomes" id="UP000237947"/>
    </source>
</evidence>
<dbReference type="Proteomes" id="UP000237947">
    <property type="component" value="Chromosome"/>
</dbReference>
<dbReference type="Pfam" id="PF07314">
    <property type="entry name" value="Lit"/>
    <property type="match status" value="1"/>
</dbReference>
<keyword evidence="1" id="KW-0812">Transmembrane</keyword>
<reference evidence="3" key="1">
    <citation type="submission" date="2018-02" db="EMBL/GenBank/DDBJ databases">
        <authorList>
            <person name="Holder M.E."/>
            <person name="Ajami N.J."/>
            <person name="Petrosino J.F."/>
        </authorList>
    </citation>
    <scope>NUCLEOTIDE SEQUENCE [LARGE SCALE GENOMIC DNA]</scope>
    <source>
        <strain evidence="3">CCUG 47711</strain>
    </source>
</reference>
<feature type="transmembrane region" description="Helical" evidence="1">
    <location>
        <begin position="98"/>
        <end position="118"/>
    </location>
</feature>
<sequence>MDKIFSRVRLSLTTIALLIFFLTLSIALTIWNIPMYLLCLHFSDIPSQVNMSLSTILENYLYLLKYLHLPWITEFNLPDFTSSASGAFHFYEVKNLFYLNYICLLLSGIYAGVAIFNLRKQKHFYNLEKPFKILSFLPILVIILLSIFFEKIFILFHQVFFDNDAWLFNPSTDPIIKVLPQNFFMLCFLQVFILFQVGIILVWYFAKKDRHKASINKKQPIDQ</sequence>
<dbReference type="RefSeq" id="WP_106012087.1">
    <property type="nucleotide sequence ID" value="NZ_CP027226.1"/>
</dbReference>
<dbReference type="KEGG" id="fsa:C5Q98_02125"/>
<keyword evidence="3" id="KW-1185">Reference proteome</keyword>
<dbReference type="InterPro" id="IPR010178">
    <property type="entry name" value="Lit"/>
</dbReference>
<organism evidence="2 3">
    <name type="scientific">Fastidiosipila sanguinis</name>
    <dbReference type="NCBI Taxonomy" id="236753"/>
    <lineage>
        <taxon>Bacteria</taxon>
        <taxon>Bacillati</taxon>
        <taxon>Bacillota</taxon>
        <taxon>Clostridia</taxon>
        <taxon>Eubacteriales</taxon>
        <taxon>Oscillospiraceae</taxon>
        <taxon>Fastidiosipila</taxon>
    </lineage>
</organism>
<feature type="transmembrane region" description="Helical" evidence="1">
    <location>
        <begin position="139"/>
        <end position="161"/>
    </location>
</feature>
<name>A0A2S0KM46_9FIRM</name>
<dbReference type="AlphaFoldDB" id="A0A2S0KM46"/>